<evidence type="ECO:0000313" key="6">
    <source>
        <dbReference type="EMBL" id="NMM45533.1"/>
    </source>
</evidence>
<dbReference type="GO" id="GO:0008757">
    <property type="term" value="F:S-adenosylmethionine-dependent methyltransferase activity"/>
    <property type="evidence" value="ECO:0007669"/>
    <property type="project" value="InterPro"/>
</dbReference>
<gene>
    <name evidence="6" type="ORF">HH303_13645</name>
</gene>
<sequence>MLHYPESFITALQAIWGDGFLSPGGPAEVATMLTGVDLSGLSVLDIGCGVGGIDCLLVREHGAKHVIGIDVEPQLVDHAKARVAREGLTDRIDIRLVTPGPLPLEDASIDAVFSKDAMLHIPDKAGIYAEILRVLKPGGLFVASDWLRGGADDRTVPDILVEWGAAMGLDAAFFTPAMTEKALTAAGFSDVRVNDRHAWYHKEIENEAAMVTGDGFDRLVAAIGRDGAENRVESYTLRQRAVDEGALRPTHLFGRKPG</sequence>
<dbReference type="InterPro" id="IPR013216">
    <property type="entry name" value="Methyltransf_11"/>
</dbReference>
<evidence type="ECO:0000256" key="2">
    <source>
        <dbReference type="ARBA" id="ARBA00022603"/>
    </source>
</evidence>
<evidence type="ECO:0000256" key="4">
    <source>
        <dbReference type="ARBA" id="ARBA00025707"/>
    </source>
</evidence>
<accession>A0A7Y0HGC5</accession>
<keyword evidence="2 6" id="KW-0489">Methyltransferase</keyword>
<dbReference type="PANTHER" id="PTHR44307">
    <property type="entry name" value="PHOSPHOETHANOLAMINE METHYLTRANSFERASE"/>
    <property type="match status" value="1"/>
</dbReference>
<dbReference type="GO" id="GO:0032259">
    <property type="term" value="P:methylation"/>
    <property type="evidence" value="ECO:0007669"/>
    <property type="project" value="UniProtKB-KW"/>
</dbReference>
<comment type="caution">
    <text evidence="6">The sequence shown here is derived from an EMBL/GenBank/DDBJ whole genome shotgun (WGS) entry which is preliminary data.</text>
</comment>
<dbReference type="SUPFAM" id="SSF53335">
    <property type="entry name" value="S-adenosyl-L-methionine-dependent methyltransferases"/>
    <property type="match status" value="1"/>
</dbReference>
<dbReference type="PANTHER" id="PTHR44307:SF2">
    <property type="entry name" value="PHOSPHOETHANOLAMINE METHYLTRANSFERASE ISOFORM X1"/>
    <property type="match status" value="1"/>
</dbReference>
<dbReference type="Proteomes" id="UP000539372">
    <property type="component" value="Unassembled WGS sequence"/>
</dbReference>
<comment type="pathway">
    <text evidence="4">Phospholipid metabolism.</text>
</comment>
<evidence type="ECO:0000313" key="7">
    <source>
        <dbReference type="Proteomes" id="UP000539372"/>
    </source>
</evidence>
<evidence type="ECO:0000256" key="1">
    <source>
        <dbReference type="ARBA" id="ARBA00005189"/>
    </source>
</evidence>
<dbReference type="Gene3D" id="3.40.50.150">
    <property type="entry name" value="Vaccinia Virus protein VP39"/>
    <property type="match status" value="1"/>
</dbReference>
<keyword evidence="7" id="KW-1185">Reference proteome</keyword>
<proteinExistence type="predicted"/>
<dbReference type="EMBL" id="JABBNT010000004">
    <property type="protein sequence ID" value="NMM45533.1"/>
    <property type="molecule type" value="Genomic_DNA"/>
</dbReference>
<protein>
    <submittedName>
        <fullName evidence="6">Class I SAM-dependent methyltransferase</fullName>
    </submittedName>
</protein>
<dbReference type="Pfam" id="PF08241">
    <property type="entry name" value="Methyltransf_11"/>
    <property type="match status" value="1"/>
</dbReference>
<evidence type="ECO:0000256" key="3">
    <source>
        <dbReference type="ARBA" id="ARBA00022679"/>
    </source>
</evidence>
<keyword evidence="3 6" id="KW-0808">Transferase</keyword>
<dbReference type="RefSeq" id="WP_169625921.1">
    <property type="nucleotide sequence ID" value="NZ_JABBNT010000004.1"/>
</dbReference>
<evidence type="ECO:0000259" key="5">
    <source>
        <dbReference type="Pfam" id="PF08241"/>
    </source>
</evidence>
<name>A0A7Y0HGC5_9PROT</name>
<reference evidence="6 7" key="1">
    <citation type="submission" date="2020-04" db="EMBL/GenBank/DDBJ databases">
        <title>Rhodospirillaceae bacterium KN72 isolated from deep sea.</title>
        <authorList>
            <person name="Zhang D.-C."/>
        </authorList>
    </citation>
    <scope>NUCLEOTIDE SEQUENCE [LARGE SCALE GENOMIC DNA]</scope>
    <source>
        <strain evidence="6 7">KN72</strain>
    </source>
</reference>
<feature type="domain" description="Methyltransferase type 11" evidence="5">
    <location>
        <begin position="44"/>
        <end position="142"/>
    </location>
</feature>
<dbReference type="CDD" id="cd02440">
    <property type="entry name" value="AdoMet_MTases"/>
    <property type="match status" value="1"/>
</dbReference>
<comment type="pathway">
    <text evidence="1">Lipid metabolism.</text>
</comment>
<dbReference type="AlphaFoldDB" id="A0A7Y0HGC5"/>
<dbReference type="InterPro" id="IPR029063">
    <property type="entry name" value="SAM-dependent_MTases_sf"/>
</dbReference>
<organism evidence="6 7">
    <name type="scientific">Pacificispira spongiicola</name>
    <dbReference type="NCBI Taxonomy" id="2729598"/>
    <lineage>
        <taxon>Bacteria</taxon>
        <taxon>Pseudomonadati</taxon>
        <taxon>Pseudomonadota</taxon>
        <taxon>Alphaproteobacteria</taxon>
        <taxon>Rhodospirillales</taxon>
        <taxon>Rhodospirillaceae</taxon>
        <taxon>Pacificispira</taxon>
    </lineage>
</organism>